<dbReference type="PANTHER" id="PTHR39069">
    <property type="entry name" value="ECDYSONE-INDUCIBLE GENE E1, ISOFORM A"/>
    <property type="match status" value="1"/>
</dbReference>
<keyword evidence="1" id="KW-0245">EGF-like domain</keyword>
<dbReference type="SMART" id="SM00181">
    <property type="entry name" value="EGF"/>
    <property type="match status" value="4"/>
</dbReference>
<protein>
    <recommendedName>
        <fullName evidence="4">EGF-like domain-containing protein</fullName>
    </recommendedName>
</protein>
<dbReference type="Proteomes" id="UP001642540">
    <property type="component" value="Unassembled WGS sequence"/>
</dbReference>
<dbReference type="EMBL" id="CAXLJM020000158">
    <property type="protein sequence ID" value="CAL8143518.1"/>
    <property type="molecule type" value="Genomic_DNA"/>
</dbReference>
<evidence type="ECO:0000313" key="6">
    <source>
        <dbReference type="Proteomes" id="UP001642540"/>
    </source>
</evidence>
<comment type="caution">
    <text evidence="1">Lacks conserved residue(s) required for the propagation of feature annotation.</text>
</comment>
<feature type="region of interest" description="Disordered" evidence="2">
    <location>
        <begin position="521"/>
        <end position="542"/>
    </location>
</feature>
<keyword evidence="6" id="KW-1185">Reference proteome</keyword>
<feature type="signal peptide" evidence="3">
    <location>
        <begin position="1"/>
        <end position="23"/>
    </location>
</feature>
<evidence type="ECO:0000256" key="2">
    <source>
        <dbReference type="SAM" id="MobiDB-lite"/>
    </source>
</evidence>
<dbReference type="PROSITE" id="PS01186">
    <property type="entry name" value="EGF_2"/>
    <property type="match status" value="3"/>
</dbReference>
<name>A0ABP1S5L5_9HEXA</name>
<evidence type="ECO:0000313" key="5">
    <source>
        <dbReference type="EMBL" id="CAL8143518.1"/>
    </source>
</evidence>
<feature type="chain" id="PRO_5047239732" description="EGF-like domain-containing protein" evidence="3">
    <location>
        <begin position="24"/>
        <end position="542"/>
    </location>
</feature>
<dbReference type="InterPro" id="IPR000742">
    <property type="entry name" value="EGF"/>
</dbReference>
<reference evidence="5 6" key="1">
    <citation type="submission" date="2024-08" db="EMBL/GenBank/DDBJ databases">
        <authorList>
            <person name="Cucini C."/>
            <person name="Frati F."/>
        </authorList>
    </citation>
    <scope>NUCLEOTIDE SEQUENCE [LARGE SCALE GENOMIC DNA]</scope>
</reference>
<dbReference type="PROSITE" id="PS50026">
    <property type="entry name" value="EGF_3"/>
    <property type="match status" value="1"/>
</dbReference>
<accession>A0ABP1S5L5</accession>
<keyword evidence="3" id="KW-0732">Signal</keyword>
<organism evidence="5 6">
    <name type="scientific">Orchesella dallaii</name>
    <dbReference type="NCBI Taxonomy" id="48710"/>
    <lineage>
        <taxon>Eukaryota</taxon>
        <taxon>Metazoa</taxon>
        <taxon>Ecdysozoa</taxon>
        <taxon>Arthropoda</taxon>
        <taxon>Hexapoda</taxon>
        <taxon>Collembola</taxon>
        <taxon>Entomobryomorpha</taxon>
        <taxon>Entomobryoidea</taxon>
        <taxon>Orchesellidae</taxon>
        <taxon>Orchesellinae</taxon>
        <taxon>Orchesella</taxon>
    </lineage>
</organism>
<dbReference type="PANTHER" id="PTHR39069:SF8">
    <property type="entry name" value="FI17111P1"/>
    <property type="match status" value="1"/>
</dbReference>
<comment type="caution">
    <text evidence="5">The sequence shown here is derived from an EMBL/GenBank/DDBJ whole genome shotgun (WGS) entry which is preliminary data.</text>
</comment>
<evidence type="ECO:0000256" key="1">
    <source>
        <dbReference type="PROSITE-ProRule" id="PRU00076"/>
    </source>
</evidence>
<evidence type="ECO:0000256" key="3">
    <source>
        <dbReference type="SAM" id="SignalP"/>
    </source>
</evidence>
<sequence>MRDIKKFYLWFVLTIWLAFEVRAQVRATYGEPCSRANRCDSRASLTCNNGTCECIMADVMTFDGTKCAVFAGEKCTFTAVDVQGRGEERSWKEELPCVKNSWCQEGFCTCLPEFFESTNGTCIRKRGFQEDCQFDLACKNEQFLTCNEDKKCDCNSTISTYDVARQLSDGRCNCNSTISQYDPSKNLCVRLAGADCTDFPDCVDYSLCSYGNKCNCISEYFKTSSGTCELKRGYGKPCESFENCMRDLKCGFNGLCECEETQQVYDNSKGKCVGLVNGTCNYERGCISNAECRHNYNRAVCGCKSGYSGTKNGSCLVSHGQQCAKSWTQSCNTEQGTACKQGRCSCKYEDLQSFESNVKKCVSIVLGPCDESIPCVENAHCSNQDETFRQCVCDEGYVPMNGKCLIAFGQPCMYEYNRGGSDYNGNVCDRVAPLKCIDGICQCDYLQDYDNETKICKGLVGSYCLPNGANDYCTPNAICQPMRGGGFPEGMCQCKDGWMSTRAKRCTLEILVLSPFGWEQKQQVDDEEAPERNSGFSNENSN</sequence>
<feature type="domain" description="EGF-like" evidence="4">
    <location>
        <begin position="365"/>
        <end position="405"/>
    </location>
</feature>
<evidence type="ECO:0000259" key="4">
    <source>
        <dbReference type="PROSITE" id="PS50026"/>
    </source>
</evidence>
<gene>
    <name evidence="5" type="ORF">ODALV1_LOCUS29652</name>
</gene>
<proteinExistence type="predicted"/>